<keyword evidence="1" id="KW-1133">Transmembrane helix</keyword>
<name>A0A1T2L455_9GAMM</name>
<evidence type="ECO:0000313" key="2">
    <source>
        <dbReference type="EMBL" id="OOZ39852.1"/>
    </source>
</evidence>
<organism evidence="2 3">
    <name type="scientific">Solemya pervernicosa gill symbiont</name>
    <dbReference type="NCBI Taxonomy" id="642797"/>
    <lineage>
        <taxon>Bacteria</taxon>
        <taxon>Pseudomonadati</taxon>
        <taxon>Pseudomonadota</taxon>
        <taxon>Gammaproteobacteria</taxon>
        <taxon>sulfur-oxidizing symbionts</taxon>
    </lineage>
</organism>
<feature type="transmembrane region" description="Helical" evidence="1">
    <location>
        <begin position="189"/>
        <end position="206"/>
    </location>
</feature>
<dbReference type="Proteomes" id="UP000191110">
    <property type="component" value="Unassembled WGS sequence"/>
</dbReference>
<reference evidence="2 3" key="1">
    <citation type="submission" date="2016-11" db="EMBL/GenBank/DDBJ databases">
        <title>Mixed transmission modes and dynamic genome evolution in an obligate animal-bacterial symbiosis.</title>
        <authorList>
            <person name="Russell S.L."/>
            <person name="Corbett-Detig R.B."/>
            <person name="Cavanaugh C.M."/>
        </authorList>
    </citation>
    <scope>NUCLEOTIDE SEQUENCE [LARGE SCALE GENOMIC DNA]</scope>
    <source>
        <strain evidence="2">Sveles-Q1</strain>
    </source>
</reference>
<sequence>MQFIPKRRKRGGEGYTEKGVCPTMIDVSRKEESRHCIECFRCVNPSSKGGLSLRLRRPGEEIEQIRDHHANPAEIWFLFLGTGVVLGGFLWLVLPSYQLLRQQVGSWFIERGFYAIAEPGPWWLMSVHPERREVFNWLDFTLIVGYMSAWMVGLALLLATTTAMATALAGRLGADGRFRQRFTELGYQYAPVAMVSLIIGLGTELFEPLRLIGLTENSIGLSKGGLFLAGFIWSLWLGQRILALQGVAVARRWLPLLPGAAGSIAVGLAWWPAIFGI</sequence>
<feature type="transmembrane region" description="Helical" evidence="1">
    <location>
        <begin position="143"/>
        <end position="168"/>
    </location>
</feature>
<keyword evidence="1" id="KW-0472">Membrane</keyword>
<evidence type="ECO:0000313" key="3">
    <source>
        <dbReference type="Proteomes" id="UP000191110"/>
    </source>
</evidence>
<feature type="transmembrane region" description="Helical" evidence="1">
    <location>
        <begin position="256"/>
        <end position="274"/>
    </location>
</feature>
<dbReference type="RefSeq" id="WP_078483946.1">
    <property type="nucleotide sequence ID" value="NZ_MPRL01000040.1"/>
</dbReference>
<feature type="transmembrane region" description="Helical" evidence="1">
    <location>
        <begin position="226"/>
        <end position="244"/>
    </location>
</feature>
<protein>
    <submittedName>
        <fullName evidence="2">Uncharacterized protein</fullName>
    </submittedName>
</protein>
<proteinExistence type="predicted"/>
<dbReference type="EMBL" id="MPRL01000040">
    <property type="protein sequence ID" value="OOZ39852.1"/>
    <property type="molecule type" value="Genomic_DNA"/>
</dbReference>
<keyword evidence="3" id="KW-1185">Reference proteome</keyword>
<accession>A0A1T2L455</accession>
<feature type="transmembrane region" description="Helical" evidence="1">
    <location>
        <begin position="75"/>
        <end position="94"/>
    </location>
</feature>
<gene>
    <name evidence="2" type="ORF">BOW53_10030</name>
</gene>
<dbReference type="AlphaFoldDB" id="A0A1T2L455"/>
<keyword evidence="1" id="KW-0812">Transmembrane</keyword>
<evidence type="ECO:0000256" key="1">
    <source>
        <dbReference type="SAM" id="Phobius"/>
    </source>
</evidence>
<comment type="caution">
    <text evidence="2">The sequence shown here is derived from an EMBL/GenBank/DDBJ whole genome shotgun (WGS) entry which is preliminary data.</text>
</comment>